<feature type="transmembrane region" description="Helical" evidence="1">
    <location>
        <begin position="328"/>
        <end position="349"/>
    </location>
</feature>
<feature type="domain" description="WxL Interacting Protein host binding" evidence="4">
    <location>
        <begin position="161"/>
        <end position="307"/>
    </location>
</feature>
<evidence type="ECO:0000313" key="6">
    <source>
        <dbReference type="Proteomes" id="UP000286773"/>
    </source>
</evidence>
<comment type="caution">
    <text evidence="5">The sequence shown here is derived from an EMBL/GenBank/DDBJ whole genome shotgun (WGS) entry which is preliminary data.</text>
</comment>
<dbReference type="InterPro" id="IPR021759">
    <property type="entry name" value="WxLIP_HBD"/>
</dbReference>
<organism evidence="5 6">
    <name type="scientific">Vagococcus acidifermentans</name>
    <dbReference type="NCBI Taxonomy" id="564710"/>
    <lineage>
        <taxon>Bacteria</taxon>
        <taxon>Bacillati</taxon>
        <taxon>Bacillota</taxon>
        <taxon>Bacilli</taxon>
        <taxon>Lactobacillales</taxon>
        <taxon>Enterococcaceae</taxon>
        <taxon>Vagococcus</taxon>
    </lineage>
</organism>
<evidence type="ECO:0000313" key="5">
    <source>
        <dbReference type="EMBL" id="RSU14605.1"/>
    </source>
</evidence>
<dbReference type="OrthoDB" id="2148359at2"/>
<sequence length="355" mass="39899">MTKKAYLLFILVCFSLVLNANRVSGETTGADFSISTNIPDNQIDKQQSYFDLLMTPGQEQTISVVVYNHSSEKITVDVGIMPAFTNEGGHVQYTPAKESLDKTLTYDIRELVDGPTKVVLEPVSKQTVSFQVKMPDEPYDGYIAGGITFTERSKKSDGNNQSSGLINKIAYTTSLLMRQSLDNGQPDLKLRKVVGKLVNHTGEITANLQNPEATYLDDLLLKVELFRVGEQSVLLEYEQSDLQMAPNSNFDFRIPVEQVEQLVTGDYTIRINAYGNLNTDGPHSVDNSSTGSNQKYQFHWELTTDFHLIVEQKPDTADKFVRSKSSKLNWQLIVVSLIFVGIVVITWRITKKRQR</sequence>
<evidence type="ECO:0000256" key="2">
    <source>
        <dbReference type="SAM" id="SignalP"/>
    </source>
</evidence>
<feature type="domain" description="WxL Interacting Protein peptidoglycan binding" evidence="3">
    <location>
        <begin position="32"/>
        <end position="151"/>
    </location>
</feature>
<keyword evidence="1" id="KW-0812">Transmembrane</keyword>
<proteinExistence type="predicted"/>
<keyword evidence="6" id="KW-1185">Reference proteome</keyword>
<dbReference type="EMBL" id="NGKC01000001">
    <property type="protein sequence ID" value="RSU14605.1"/>
    <property type="molecule type" value="Genomic_DNA"/>
</dbReference>
<dbReference type="AlphaFoldDB" id="A0A430B2P5"/>
<dbReference type="InterPro" id="IPR010317">
    <property type="entry name" value="WxLIP_PGBD"/>
</dbReference>
<gene>
    <name evidence="5" type="ORF">CBF27_01070</name>
</gene>
<reference evidence="5 6" key="1">
    <citation type="submission" date="2017-05" db="EMBL/GenBank/DDBJ databases">
        <title>Vagococcus spp. assemblies.</title>
        <authorList>
            <person name="Gulvik C.A."/>
        </authorList>
    </citation>
    <scope>NUCLEOTIDE SEQUENCE [LARGE SCALE GENOMIC DNA]</scope>
    <source>
        <strain evidence="5 6">LMG 24798</strain>
    </source>
</reference>
<dbReference type="Pfam" id="PF06030">
    <property type="entry name" value="WxLIP_PGBD"/>
    <property type="match status" value="1"/>
</dbReference>
<keyword evidence="2" id="KW-0732">Signal</keyword>
<dbReference type="Proteomes" id="UP000286773">
    <property type="component" value="Unassembled WGS sequence"/>
</dbReference>
<evidence type="ECO:0000259" key="4">
    <source>
        <dbReference type="Pfam" id="PF11797"/>
    </source>
</evidence>
<name>A0A430B2P5_9ENTE</name>
<evidence type="ECO:0000259" key="3">
    <source>
        <dbReference type="Pfam" id="PF06030"/>
    </source>
</evidence>
<keyword evidence="1" id="KW-0472">Membrane</keyword>
<evidence type="ECO:0000256" key="1">
    <source>
        <dbReference type="SAM" id="Phobius"/>
    </source>
</evidence>
<dbReference type="RefSeq" id="WP_126811521.1">
    <property type="nucleotide sequence ID" value="NZ_NGKC01000001.1"/>
</dbReference>
<protein>
    <submittedName>
        <fullName evidence="5">Uncharacterized protein</fullName>
    </submittedName>
</protein>
<feature type="signal peptide" evidence="2">
    <location>
        <begin position="1"/>
        <end position="20"/>
    </location>
</feature>
<dbReference type="Pfam" id="PF11797">
    <property type="entry name" value="WxLIP_HBD"/>
    <property type="match status" value="1"/>
</dbReference>
<feature type="chain" id="PRO_5039099603" evidence="2">
    <location>
        <begin position="21"/>
        <end position="355"/>
    </location>
</feature>
<keyword evidence="1" id="KW-1133">Transmembrane helix</keyword>
<accession>A0A430B2P5</accession>